<dbReference type="GO" id="GO:0005634">
    <property type="term" value="C:nucleus"/>
    <property type="evidence" value="ECO:0007669"/>
    <property type="project" value="TreeGrafter"/>
</dbReference>
<feature type="region of interest" description="Disordered" evidence="2">
    <location>
        <begin position="50"/>
        <end position="75"/>
    </location>
</feature>
<organism evidence="3 5">
    <name type="scientific">Rotaria sordida</name>
    <dbReference type="NCBI Taxonomy" id="392033"/>
    <lineage>
        <taxon>Eukaryota</taxon>
        <taxon>Metazoa</taxon>
        <taxon>Spiralia</taxon>
        <taxon>Gnathifera</taxon>
        <taxon>Rotifera</taxon>
        <taxon>Eurotatoria</taxon>
        <taxon>Bdelloidea</taxon>
        <taxon>Philodinida</taxon>
        <taxon>Philodinidae</taxon>
        <taxon>Rotaria</taxon>
    </lineage>
</organism>
<proteinExistence type="inferred from homology"/>
<dbReference type="InterPro" id="IPR002836">
    <property type="entry name" value="PDCD5-like"/>
</dbReference>
<dbReference type="GO" id="GO:0003677">
    <property type="term" value="F:DNA binding"/>
    <property type="evidence" value="ECO:0007669"/>
    <property type="project" value="InterPro"/>
</dbReference>
<name>A0A814W037_9BILA</name>
<comment type="similarity">
    <text evidence="1">Belongs to the PDCD5 family.</text>
</comment>
<sequence length="158" mass="17867">MIRFFVQTLLQDGPNILLVDTLLNIDITSTMTDSELDALRAKRLAELQQQQHVGGNKNDQNTAEEQRQQQEDMRNTMLSSLLTQEARARLNTIALTKPEKGRMVEDILIQNARRGAFGGKKVNEEQLIGLLEQVSKATEKTTKVNFDRRRAALDSDSD</sequence>
<evidence type="ECO:0000256" key="1">
    <source>
        <dbReference type="ARBA" id="ARBA00010490"/>
    </source>
</evidence>
<dbReference type="Gene3D" id="1.10.8.140">
    <property type="entry name" value="PDCD5-like"/>
    <property type="match status" value="1"/>
</dbReference>
<feature type="compositionally biased region" description="Polar residues" evidence="2">
    <location>
        <begin position="50"/>
        <end position="63"/>
    </location>
</feature>
<protein>
    <recommendedName>
        <fullName evidence="7">Programmed cell death protein 5</fullName>
    </recommendedName>
</protein>
<evidence type="ECO:0000256" key="2">
    <source>
        <dbReference type="SAM" id="MobiDB-lite"/>
    </source>
</evidence>
<dbReference type="PANTHER" id="PTHR10840:SF0">
    <property type="entry name" value="PROGRAMMED CELL DEATH PROTEIN 5"/>
    <property type="match status" value="1"/>
</dbReference>
<comment type="caution">
    <text evidence="3">The sequence shown here is derived from an EMBL/GenBank/DDBJ whole genome shotgun (WGS) entry which is preliminary data.</text>
</comment>
<dbReference type="AlphaFoldDB" id="A0A814W037"/>
<evidence type="ECO:0000313" key="6">
    <source>
        <dbReference type="Proteomes" id="UP000663870"/>
    </source>
</evidence>
<reference evidence="3" key="1">
    <citation type="submission" date="2021-02" db="EMBL/GenBank/DDBJ databases">
        <authorList>
            <person name="Nowell W R."/>
        </authorList>
    </citation>
    <scope>NUCLEOTIDE SEQUENCE</scope>
</reference>
<dbReference type="SUPFAM" id="SSF46950">
    <property type="entry name" value="Double-stranded DNA-binding domain"/>
    <property type="match status" value="1"/>
</dbReference>
<dbReference type="EMBL" id="CAJNOL010002083">
    <property type="protein sequence ID" value="CAF1459394.1"/>
    <property type="molecule type" value="Genomic_DNA"/>
</dbReference>
<dbReference type="Pfam" id="PF01984">
    <property type="entry name" value="dsDNA_bind"/>
    <property type="match status" value="1"/>
</dbReference>
<dbReference type="PANTHER" id="PTHR10840">
    <property type="entry name" value="PROGRAMMED CELL DEATH PROTEIN 5"/>
    <property type="match status" value="1"/>
</dbReference>
<evidence type="ECO:0000313" key="5">
    <source>
        <dbReference type="Proteomes" id="UP000663854"/>
    </source>
</evidence>
<dbReference type="Proteomes" id="UP000663870">
    <property type="component" value="Unassembled WGS sequence"/>
</dbReference>
<dbReference type="PIRSF" id="PIRSF015730">
    <property type="entry name" value="TFAR19"/>
    <property type="match status" value="1"/>
</dbReference>
<evidence type="ECO:0000313" key="3">
    <source>
        <dbReference type="EMBL" id="CAF1192232.1"/>
    </source>
</evidence>
<keyword evidence="6" id="KW-1185">Reference proteome</keyword>
<dbReference type="InterPro" id="IPR036883">
    <property type="entry name" value="PDCD5-like_sf"/>
</dbReference>
<dbReference type="GO" id="GO:0005829">
    <property type="term" value="C:cytosol"/>
    <property type="evidence" value="ECO:0007669"/>
    <property type="project" value="TreeGrafter"/>
</dbReference>
<accession>A0A814W037</accession>
<feature type="compositionally biased region" description="Basic and acidic residues" evidence="2">
    <location>
        <begin position="64"/>
        <end position="74"/>
    </location>
</feature>
<dbReference type="Proteomes" id="UP000663854">
    <property type="component" value="Unassembled WGS sequence"/>
</dbReference>
<evidence type="ECO:0000313" key="4">
    <source>
        <dbReference type="EMBL" id="CAF1459394.1"/>
    </source>
</evidence>
<gene>
    <name evidence="4" type="ORF">JXQ802_LOCUS38077</name>
    <name evidence="3" type="ORF">PYM288_LOCUS24409</name>
</gene>
<dbReference type="EMBL" id="CAJNOH010001225">
    <property type="protein sequence ID" value="CAF1192232.1"/>
    <property type="molecule type" value="Genomic_DNA"/>
</dbReference>
<evidence type="ECO:0008006" key="7">
    <source>
        <dbReference type="Google" id="ProtNLM"/>
    </source>
</evidence>